<keyword evidence="2" id="KW-0812">Transmembrane</keyword>
<evidence type="ECO:0008006" key="6">
    <source>
        <dbReference type="Google" id="ProtNLM"/>
    </source>
</evidence>
<evidence type="ECO:0000313" key="4">
    <source>
        <dbReference type="EMBL" id="BDZ57372.1"/>
    </source>
</evidence>
<accession>A0ABM8H8Y8</accession>
<dbReference type="SUPFAM" id="SSF103473">
    <property type="entry name" value="MFS general substrate transporter"/>
    <property type="match status" value="1"/>
</dbReference>
<dbReference type="InterPro" id="IPR036259">
    <property type="entry name" value="MFS_trans_sf"/>
</dbReference>
<organism evidence="4 5">
    <name type="scientific">Barrientosiimonas endolithica</name>
    <dbReference type="NCBI Taxonomy" id="1535208"/>
    <lineage>
        <taxon>Bacteria</taxon>
        <taxon>Bacillati</taxon>
        <taxon>Actinomycetota</taxon>
        <taxon>Actinomycetes</taxon>
        <taxon>Micrococcales</taxon>
        <taxon>Dermacoccaceae</taxon>
        <taxon>Barrientosiimonas</taxon>
    </lineage>
</organism>
<reference evidence="5" key="1">
    <citation type="journal article" date="2019" name="Int. J. Syst. Evol. Microbiol.">
        <title>The Global Catalogue of Microorganisms (GCM) 10K type strain sequencing project: providing services to taxonomists for standard genome sequencing and annotation.</title>
        <authorList>
            <consortium name="The Broad Institute Genomics Platform"/>
            <consortium name="The Broad Institute Genome Sequencing Center for Infectious Disease"/>
            <person name="Wu L."/>
            <person name="Ma J."/>
        </authorList>
    </citation>
    <scope>NUCLEOTIDE SEQUENCE [LARGE SCALE GENOMIC DNA]</scope>
    <source>
        <strain evidence="5">NBRC 110608</strain>
    </source>
</reference>
<feature type="chain" id="PRO_5046848765" description="Major facilitator superfamily (MFS) profile domain-containing protein" evidence="3">
    <location>
        <begin position="18"/>
        <end position="104"/>
    </location>
</feature>
<keyword evidence="5" id="KW-1185">Reference proteome</keyword>
<keyword evidence="2" id="KW-1133">Transmembrane helix</keyword>
<feature type="compositionally biased region" description="Low complexity" evidence="1">
    <location>
        <begin position="84"/>
        <end position="104"/>
    </location>
</feature>
<dbReference type="EMBL" id="AP027735">
    <property type="protein sequence ID" value="BDZ57372.1"/>
    <property type="molecule type" value="Genomic_DNA"/>
</dbReference>
<evidence type="ECO:0000256" key="2">
    <source>
        <dbReference type="SAM" id="Phobius"/>
    </source>
</evidence>
<keyword evidence="3" id="KW-0732">Signal</keyword>
<evidence type="ECO:0000256" key="1">
    <source>
        <dbReference type="SAM" id="MobiDB-lite"/>
    </source>
</evidence>
<keyword evidence="2" id="KW-0472">Membrane</keyword>
<evidence type="ECO:0000313" key="5">
    <source>
        <dbReference type="Proteomes" id="UP001321421"/>
    </source>
</evidence>
<dbReference type="Proteomes" id="UP001321421">
    <property type="component" value="Chromosome"/>
</dbReference>
<feature type="transmembrane region" description="Helical" evidence="2">
    <location>
        <begin position="41"/>
        <end position="63"/>
    </location>
</feature>
<proteinExistence type="predicted"/>
<protein>
    <recommendedName>
        <fullName evidence="6">Major facilitator superfamily (MFS) profile domain-containing protein</fullName>
    </recommendedName>
</protein>
<gene>
    <name evidence="4" type="ORF">GCM10025872_10290</name>
</gene>
<feature type="signal peptide" evidence="3">
    <location>
        <begin position="1"/>
        <end position="17"/>
    </location>
</feature>
<dbReference type="Gene3D" id="1.20.1720.10">
    <property type="entry name" value="Multidrug resistance protein D"/>
    <property type="match status" value="1"/>
</dbReference>
<feature type="region of interest" description="Disordered" evidence="1">
    <location>
        <begin position="83"/>
        <end position="104"/>
    </location>
</feature>
<evidence type="ECO:0000256" key="3">
    <source>
        <dbReference type="SAM" id="SignalP"/>
    </source>
</evidence>
<name>A0ABM8H8Y8_9MICO</name>
<sequence>MLALVVASTFWSMVAYAGPLGNAVTLSAALDASAAGTTWVLASMSVGLAVTLLAAGVVADALGRARVFALGAMVFAGPTSCAPSSAALGRSSSRGWWSASARPG</sequence>